<dbReference type="RefSeq" id="WP_381328603.1">
    <property type="nucleotide sequence ID" value="NZ_JBHTMM010000033.1"/>
</dbReference>
<accession>A0ABW3XJ60</accession>
<dbReference type="Proteomes" id="UP001597058">
    <property type="component" value="Unassembled WGS sequence"/>
</dbReference>
<protein>
    <recommendedName>
        <fullName evidence="3">HNH endonuclease</fullName>
    </recommendedName>
</protein>
<keyword evidence="2" id="KW-1185">Reference proteome</keyword>
<sequence length="177" mass="19962">MISRATNPKDKNYSYYGGRGISVCAEWRESFEAFVRDMGPSHKAGLTLDRIDVNGNYELANCRWATSVEQGRNKRNNRMLTHDGITRPLSAWAEVVGIDHTVIRARLYHGWTVERALTEPVPKRQKHGSLTFNGETMTLATWARRVGIDRATLAGRISHGWSTERALTTPPRPIGRS</sequence>
<evidence type="ECO:0000313" key="1">
    <source>
        <dbReference type="EMBL" id="MFD1308994.1"/>
    </source>
</evidence>
<evidence type="ECO:0000313" key="2">
    <source>
        <dbReference type="Proteomes" id="UP001597058"/>
    </source>
</evidence>
<gene>
    <name evidence="1" type="ORF">ACFQ5X_24455</name>
</gene>
<reference evidence="2" key="1">
    <citation type="journal article" date="2019" name="Int. J. Syst. Evol. Microbiol.">
        <title>The Global Catalogue of Microorganisms (GCM) 10K type strain sequencing project: providing services to taxonomists for standard genome sequencing and annotation.</title>
        <authorList>
            <consortium name="The Broad Institute Genomics Platform"/>
            <consortium name="The Broad Institute Genome Sequencing Center for Infectious Disease"/>
            <person name="Wu L."/>
            <person name="Ma J."/>
        </authorList>
    </citation>
    <scope>NUCLEOTIDE SEQUENCE [LARGE SCALE GENOMIC DNA]</scope>
    <source>
        <strain evidence="2">CGMCC 4.7020</strain>
    </source>
</reference>
<organism evidence="1 2">
    <name type="scientific">Streptomyces kaempferi</name>
    <dbReference type="NCBI Taxonomy" id="333725"/>
    <lineage>
        <taxon>Bacteria</taxon>
        <taxon>Bacillati</taxon>
        <taxon>Actinomycetota</taxon>
        <taxon>Actinomycetes</taxon>
        <taxon>Kitasatosporales</taxon>
        <taxon>Streptomycetaceae</taxon>
        <taxon>Streptomyces</taxon>
    </lineage>
</organism>
<comment type="caution">
    <text evidence="1">The sequence shown here is derived from an EMBL/GenBank/DDBJ whole genome shotgun (WGS) entry which is preliminary data.</text>
</comment>
<dbReference type="EMBL" id="JBHTMM010000033">
    <property type="protein sequence ID" value="MFD1308994.1"/>
    <property type="molecule type" value="Genomic_DNA"/>
</dbReference>
<name>A0ABW3XJ60_9ACTN</name>
<proteinExistence type="predicted"/>
<evidence type="ECO:0008006" key="3">
    <source>
        <dbReference type="Google" id="ProtNLM"/>
    </source>
</evidence>